<feature type="transmembrane region" description="Helical" evidence="2">
    <location>
        <begin position="6"/>
        <end position="28"/>
    </location>
</feature>
<evidence type="ECO:0000256" key="1">
    <source>
        <dbReference type="SAM" id="MobiDB-lite"/>
    </source>
</evidence>
<organism evidence="3 4">
    <name type="scientific">Levilactobacillus acidifarinae DSM 19394 = JCM 15949</name>
    <dbReference type="NCBI Taxonomy" id="1423715"/>
    <lineage>
        <taxon>Bacteria</taxon>
        <taxon>Bacillati</taxon>
        <taxon>Bacillota</taxon>
        <taxon>Bacilli</taxon>
        <taxon>Lactobacillales</taxon>
        <taxon>Lactobacillaceae</taxon>
        <taxon>Levilactobacillus</taxon>
    </lineage>
</organism>
<comment type="caution">
    <text evidence="3">The sequence shown here is derived from an EMBL/GenBank/DDBJ whole genome shotgun (WGS) entry which is preliminary data.</text>
</comment>
<proteinExistence type="predicted"/>
<keyword evidence="4" id="KW-1185">Reference proteome</keyword>
<keyword evidence="2" id="KW-1133">Transmembrane helix</keyword>
<evidence type="ECO:0000313" key="3">
    <source>
        <dbReference type="EMBL" id="KRK93980.1"/>
    </source>
</evidence>
<name>A0A0R1LE68_9LACO</name>
<protein>
    <submittedName>
        <fullName evidence="3">Uncharacterized protein</fullName>
    </submittedName>
</protein>
<dbReference type="RefSeq" id="WP_157050067.1">
    <property type="nucleotide sequence ID" value="NZ_AZDV01000028.1"/>
</dbReference>
<dbReference type="EMBL" id="AZDV01000028">
    <property type="protein sequence ID" value="KRK93980.1"/>
    <property type="molecule type" value="Genomic_DNA"/>
</dbReference>
<gene>
    <name evidence="3" type="ORF">FD25_GL001309</name>
</gene>
<sequence length="57" mass="6147">MNLQRVITGLGIAIVMLAVVSGLSWFLMGKGFTPQSQIHSRPNHPSYARVAPQSPAD</sequence>
<evidence type="ECO:0000256" key="2">
    <source>
        <dbReference type="SAM" id="Phobius"/>
    </source>
</evidence>
<accession>A0A0R1LE68</accession>
<dbReference type="AlphaFoldDB" id="A0A0R1LE68"/>
<dbReference type="OrthoDB" id="2326851at2"/>
<evidence type="ECO:0000313" key="4">
    <source>
        <dbReference type="Proteomes" id="UP000051955"/>
    </source>
</evidence>
<reference evidence="3 4" key="1">
    <citation type="journal article" date="2015" name="Genome Announc.">
        <title>Expanding the biotechnology potential of lactobacilli through comparative genomics of 213 strains and associated genera.</title>
        <authorList>
            <person name="Sun Z."/>
            <person name="Harris H.M."/>
            <person name="McCann A."/>
            <person name="Guo C."/>
            <person name="Argimon S."/>
            <person name="Zhang W."/>
            <person name="Yang X."/>
            <person name="Jeffery I.B."/>
            <person name="Cooney J.C."/>
            <person name="Kagawa T.F."/>
            <person name="Liu W."/>
            <person name="Song Y."/>
            <person name="Salvetti E."/>
            <person name="Wrobel A."/>
            <person name="Rasinkangas P."/>
            <person name="Parkhill J."/>
            <person name="Rea M.C."/>
            <person name="O'Sullivan O."/>
            <person name="Ritari J."/>
            <person name="Douillard F.P."/>
            <person name="Paul Ross R."/>
            <person name="Yang R."/>
            <person name="Briner A.E."/>
            <person name="Felis G.E."/>
            <person name="de Vos W.M."/>
            <person name="Barrangou R."/>
            <person name="Klaenhammer T.R."/>
            <person name="Caufield P.W."/>
            <person name="Cui Y."/>
            <person name="Zhang H."/>
            <person name="O'Toole P.W."/>
        </authorList>
    </citation>
    <scope>NUCLEOTIDE SEQUENCE [LARGE SCALE GENOMIC DNA]</scope>
    <source>
        <strain evidence="3 4">DSM 19394</strain>
    </source>
</reference>
<dbReference type="PATRIC" id="fig|1423715.3.peg.1342"/>
<keyword evidence="2" id="KW-0472">Membrane</keyword>
<keyword evidence="2" id="KW-0812">Transmembrane</keyword>
<feature type="region of interest" description="Disordered" evidence="1">
    <location>
        <begin position="36"/>
        <end position="57"/>
    </location>
</feature>
<dbReference type="Proteomes" id="UP000051955">
    <property type="component" value="Unassembled WGS sequence"/>
</dbReference>